<evidence type="ECO:0000313" key="3">
    <source>
        <dbReference type="EMBL" id="EQM73041.1"/>
    </source>
</evidence>
<protein>
    <submittedName>
        <fullName evidence="3">Uncharacterized protein</fullName>
    </submittedName>
</protein>
<proteinExistence type="predicted"/>
<evidence type="ECO:0000256" key="2">
    <source>
        <dbReference type="SAM" id="Phobius"/>
    </source>
</evidence>
<feature type="transmembrane region" description="Helical" evidence="2">
    <location>
        <begin position="12"/>
        <end position="34"/>
    </location>
</feature>
<reference evidence="3 4" key="1">
    <citation type="journal article" date="2013" name="Genome Announc.">
        <title>Whole-genome sequences of five oyster-associated bacteria show potential for crude oil hydrocarbon degradation.</title>
        <authorList>
            <person name="Chauhan A."/>
            <person name="Green S."/>
            <person name="Pathak A."/>
            <person name="Thomas J."/>
            <person name="Venkatramanan R."/>
        </authorList>
    </citation>
    <scope>NUCLEOTIDE SEQUENCE [LARGE SCALE GENOMIC DNA]</scope>
    <source>
        <strain evidence="3 4">MF109</strain>
    </source>
</reference>
<dbReference type="Proteomes" id="UP000016033">
    <property type="component" value="Unassembled WGS sequence"/>
</dbReference>
<feature type="coiled-coil region" evidence="1">
    <location>
        <begin position="45"/>
        <end position="72"/>
    </location>
</feature>
<keyword evidence="2" id="KW-0472">Membrane</keyword>
<comment type="caution">
    <text evidence="3">The sequence shown here is derived from an EMBL/GenBank/DDBJ whole genome shotgun (WGS) entry which is preliminary data.</text>
</comment>
<name>T5KDT9_MICMQ</name>
<keyword evidence="2" id="KW-0812">Transmembrane</keyword>
<dbReference type="RefSeq" id="WP_021201353.1">
    <property type="nucleotide sequence ID" value="NZ_ATAO01000228.1"/>
</dbReference>
<dbReference type="PATRIC" id="fig|1333857.3.peg.3444"/>
<sequence length="343" mass="37920">MPADINWLLSSIAQASAAMIAIVGGLLVSRYVGLHAEQQATGRRLKDLTARATGARKRAARYLREMQELSAADLVDNPAVFEAIVRSEYDLPTSEVFRITGDSARDYEDDLVLGQLRAVTVELQKAGAALSSLVPSGEYHEDWETFRIAHPSLTFQHRNAWEWMYNTLCDAQQEAAENKLEPLMRALRNVNAVTWGRDDAPTVRLDTVRKRERLTALYEAANEEGTAAESEAVLAQEAYDLTRQPEGFSLALQVLVTLAILGIVPSVTLMGFGVATLDLLPRLILVGFFLGGVALLLRFLYVYARFLQQGGRATLPTKVWFELFESEKHANHAATKAAEAETN</sequence>
<evidence type="ECO:0000256" key="1">
    <source>
        <dbReference type="SAM" id="Coils"/>
    </source>
</evidence>
<dbReference type="EMBL" id="ATAO01000228">
    <property type="protein sequence ID" value="EQM73041.1"/>
    <property type="molecule type" value="Genomic_DNA"/>
</dbReference>
<feature type="transmembrane region" description="Helical" evidence="2">
    <location>
        <begin position="283"/>
        <end position="304"/>
    </location>
</feature>
<feature type="transmembrane region" description="Helical" evidence="2">
    <location>
        <begin position="250"/>
        <end position="277"/>
    </location>
</feature>
<keyword evidence="2" id="KW-1133">Transmembrane helix</keyword>
<keyword evidence="1" id="KW-0175">Coiled coil</keyword>
<evidence type="ECO:0000313" key="4">
    <source>
        <dbReference type="Proteomes" id="UP000016033"/>
    </source>
</evidence>
<accession>T5KDT9</accession>
<gene>
    <name evidence="3" type="ORF">L687_07125</name>
</gene>
<dbReference type="AlphaFoldDB" id="T5KDT9"/>
<organism evidence="3 4">
    <name type="scientific">Microbacterium maritypicum MF109</name>
    <dbReference type="NCBI Taxonomy" id="1333857"/>
    <lineage>
        <taxon>Bacteria</taxon>
        <taxon>Bacillati</taxon>
        <taxon>Actinomycetota</taxon>
        <taxon>Actinomycetes</taxon>
        <taxon>Micrococcales</taxon>
        <taxon>Microbacteriaceae</taxon>
        <taxon>Microbacterium</taxon>
    </lineage>
</organism>